<dbReference type="Proteomes" id="UP000006727">
    <property type="component" value="Chromosome 16"/>
</dbReference>
<dbReference type="InterPro" id="IPR013761">
    <property type="entry name" value="SAM/pointed_sf"/>
</dbReference>
<sequence length="425" mass="46798">MMQATNKTDGNPIQMIQLKVKQLDQDVKVWLKKQPAAVEVALVTAGSAVQGGAIGALMGTFSADVVSTMPTPSPQLNPEAAASLQQAKLRSEDKDYLRSKIMLEKLNLQKYEKNFKKGMLTDSTLHLLNDSSLRDVQIPPGPRLLILDHLKREACIWKAVQGSHRVEGDSWGQGDLAGDGEDEVEGKSRRDPDFHEDPPAQPSRQQRGHGWRDLRHQHWCNVAAWLGPNAWPYVWPEQLSRVWLWLHKRMRGCVQGRVGSMGWLRVRIEFGLGVFGGVPWKLSWLGRKGSCCLGVDCGGRDYCLWGQRSRSEDDDGPPLGGLLGDGMPSYRNPWDKVEWRRAQALGVPIGVAVGVRTGVPVGVAEAESSSSPGQRFVEHVERLWSIQVSVESRDGESTGASWSCCVPCSLAPVLGGRRGSGDENC</sequence>
<dbReference type="CDD" id="cd09487">
    <property type="entry name" value="SAM_superfamily"/>
    <property type="match status" value="1"/>
</dbReference>
<evidence type="ECO:0000256" key="1">
    <source>
        <dbReference type="SAM" id="MobiDB-lite"/>
    </source>
</evidence>
<evidence type="ECO:0008006" key="5">
    <source>
        <dbReference type="Google" id="ProtNLM"/>
    </source>
</evidence>
<dbReference type="Gramene" id="Pp3c16_18310V3.1">
    <property type="protein sequence ID" value="Pp3c16_18310V3.1"/>
    <property type="gene ID" value="Pp3c16_18310"/>
</dbReference>
<evidence type="ECO:0000313" key="2">
    <source>
        <dbReference type="EMBL" id="PNR38063.1"/>
    </source>
</evidence>
<evidence type="ECO:0000313" key="4">
    <source>
        <dbReference type="Proteomes" id="UP000006727"/>
    </source>
</evidence>
<reference evidence="2 4" key="2">
    <citation type="journal article" date="2018" name="Plant J.">
        <title>The Physcomitrella patens chromosome-scale assembly reveals moss genome structure and evolution.</title>
        <authorList>
            <person name="Lang D."/>
            <person name="Ullrich K.K."/>
            <person name="Murat F."/>
            <person name="Fuchs J."/>
            <person name="Jenkins J."/>
            <person name="Haas F.B."/>
            <person name="Piednoel M."/>
            <person name="Gundlach H."/>
            <person name="Van Bel M."/>
            <person name="Meyberg R."/>
            <person name="Vives C."/>
            <person name="Morata J."/>
            <person name="Symeonidi A."/>
            <person name="Hiss M."/>
            <person name="Muchero W."/>
            <person name="Kamisugi Y."/>
            <person name="Saleh O."/>
            <person name="Blanc G."/>
            <person name="Decker E.L."/>
            <person name="van Gessel N."/>
            <person name="Grimwood J."/>
            <person name="Hayes R.D."/>
            <person name="Graham S.W."/>
            <person name="Gunter L.E."/>
            <person name="McDaniel S.F."/>
            <person name="Hoernstein S.N.W."/>
            <person name="Larsson A."/>
            <person name="Li F.W."/>
            <person name="Perroud P.F."/>
            <person name="Phillips J."/>
            <person name="Ranjan P."/>
            <person name="Rokshar D.S."/>
            <person name="Rothfels C.J."/>
            <person name="Schneider L."/>
            <person name="Shu S."/>
            <person name="Stevenson D.W."/>
            <person name="Thummler F."/>
            <person name="Tillich M."/>
            <person name="Villarreal Aguilar J.C."/>
            <person name="Widiez T."/>
            <person name="Wong G.K."/>
            <person name="Wymore A."/>
            <person name="Zhang Y."/>
            <person name="Zimmer A.D."/>
            <person name="Quatrano R.S."/>
            <person name="Mayer K.F.X."/>
            <person name="Goodstein D."/>
            <person name="Casacuberta J.M."/>
            <person name="Vandepoele K."/>
            <person name="Reski R."/>
            <person name="Cuming A.C."/>
            <person name="Tuskan G.A."/>
            <person name="Maumus F."/>
            <person name="Salse J."/>
            <person name="Schmutz J."/>
            <person name="Rensing S.A."/>
        </authorList>
    </citation>
    <scope>NUCLEOTIDE SEQUENCE [LARGE SCALE GENOMIC DNA]</scope>
    <source>
        <strain evidence="3 4">cv. Gransden 2004</strain>
    </source>
</reference>
<gene>
    <name evidence="2" type="ORF">PHYPA_021174</name>
</gene>
<dbReference type="SUPFAM" id="SSF47769">
    <property type="entry name" value="SAM/Pointed domain"/>
    <property type="match status" value="1"/>
</dbReference>
<evidence type="ECO:0000313" key="3">
    <source>
        <dbReference type="EnsemblPlants" id="Pp3c16_18310V3.1"/>
    </source>
</evidence>
<reference evidence="3" key="3">
    <citation type="submission" date="2020-12" db="UniProtKB">
        <authorList>
            <consortium name="EnsemblPlants"/>
        </authorList>
    </citation>
    <scope>IDENTIFICATION</scope>
</reference>
<accession>A0A2K1J962</accession>
<dbReference type="AlphaFoldDB" id="A0A2K1J962"/>
<protein>
    <recommendedName>
        <fullName evidence="5">SAM domain-containing protein</fullName>
    </recommendedName>
</protein>
<keyword evidence="4" id="KW-1185">Reference proteome</keyword>
<feature type="compositionally biased region" description="Basic and acidic residues" evidence="1">
    <location>
        <begin position="185"/>
        <end position="198"/>
    </location>
</feature>
<proteinExistence type="predicted"/>
<dbReference type="STRING" id="3218.A0A2K1J962"/>
<dbReference type="EMBL" id="ABEU02000016">
    <property type="protein sequence ID" value="PNR38063.1"/>
    <property type="molecule type" value="Genomic_DNA"/>
</dbReference>
<name>A0A2K1J962_PHYPA</name>
<organism evidence="2">
    <name type="scientific">Physcomitrium patens</name>
    <name type="common">Spreading-leaved earth moss</name>
    <name type="synonym">Physcomitrella patens</name>
    <dbReference type="NCBI Taxonomy" id="3218"/>
    <lineage>
        <taxon>Eukaryota</taxon>
        <taxon>Viridiplantae</taxon>
        <taxon>Streptophyta</taxon>
        <taxon>Embryophyta</taxon>
        <taxon>Bryophyta</taxon>
        <taxon>Bryophytina</taxon>
        <taxon>Bryopsida</taxon>
        <taxon>Funariidae</taxon>
        <taxon>Funariales</taxon>
        <taxon>Funariaceae</taxon>
        <taxon>Physcomitrium</taxon>
    </lineage>
</organism>
<dbReference type="Gene3D" id="1.10.150.50">
    <property type="entry name" value="Transcription Factor, Ets-1"/>
    <property type="match status" value="1"/>
</dbReference>
<feature type="region of interest" description="Disordered" evidence="1">
    <location>
        <begin position="166"/>
        <end position="208"/>
    </location>
</feature>
<dbReference type="PaxDb" id="3218-PP1S81_117V6.1"/>
<dbReference type="EnsemblPlants" id="Pp3c16_18310V3.1">
    <property type="protein sequence ID" value="Pp3c16_18310V3.1"/>
    <property type="gene ID" value="Pp3c16_18310"/>
</dbReference>
<dbReference type="InParanoid" id="A0A2K1J962"/>
<reference evidence="2 4" key="1">
    <citation type="journal article" date="2008" name="Science">
        <title>The Physcomitrella genome reveals evolutionary insights into the conquest of land by plants.</title>
        <authorList>
            <person name="Rensing S."/>
            <person name="Lang D."/>
            <person name="Zimmer A."/>
            <person name="Terry A."/>
            <person name="Salamov A."/>
            <person name="Shapiro H."/>
            <person name="Nishiyama T."/>
            <person name="Perroud P.-F."/>
            <person name="Lindquist E."/>
            <person name="Kamisugi Y."/>
            <person name="Tanahashi T."/>
            <person name="Sakakibara K."/>
            <person name="Fujita T."/>
            <person name="Oishi K."/>
            <person name="Shin-I T."/>
            <person name="Kuroki Y."/>
            <person name="Toyoda A."/>
            <person name="Suzuki Y."/>
            <person name="Hashimoto A."/>
            <person name="Yamaguchi K."/>
            <person name="Sugano A."/>
            <person name="Kohara Y."/>
            <person name="Fujiyama A."/>
            <person name="Anterola A."/>
            <person name="Aoki S."/>
            <person name="Ashton N."/>
            <person name="Barbazuk W.B."/>
            <person name="Barker E."/>
            <person name="Bennetzen J."/>
            <person name="Bezanilla M."/>
            <person name="Blankenship R."/>
            <person name="Cho S.H."/>
            <person name="Dutcher S."/>
            <person name="Estelle M."/>
            <person name="Fawcett J.A."/>
            <person name="Gundlach H."/>
            <person name="Hanada K."/>
            <person name="Heyl A."/>
            <person name="Hicks K.A."/>
            <person name="Hugh J."/>
            <person name="Lohr M."/>
            <person name="Mayer K."/>
            <person name="Melkozernov A."/>
            <person name="Murata T."/>
            <person name="Nelson D."/>
            <person name="Pils B."/>
            <person name="Prigge M."/>
            <person name="Reiss B."/>
            <person name="Renner T."/>
            <person name="Rombauts S."/>
            <person name="Rushton P."/>
            <person name="Sanderfoot A."/>
            <person name="Schween G."/>
            <person name="Shiu S.-H."/>
            <person name="Stueber K."/>
            <person name="Theodoulou F.L."/>
            <person name="Tu H."/>
            <person name="Van de Peer Y."/>
            <person name="Verrier P.J."/>
            <person name="Waters E."/>
            <person name="Wood A."/>
            <person name="Yang L."/>
            <person name="Cove D."/>
            <person name="Cuming A."/>
            <person name="Hasebe M."/>
            <person name="Lucas S."/>
            <person name="Mishler D.B."/>
            <person name="Reski R."/>
            <person name="Grigoriev I."/>
            <person name="Quatrano R.S."/>
            <person name="Boore J.L."/>
        </authorList>
    </citation>
    <scope>NUCLEOTIDE SEQUENCE [LARGE SCALE GENOMIC DNA]</scope>
    <source>
        <strain evidence="3 4">cv. Gransden 2004</strain>
    </source>
</reference>